<feature type="region of interest" description="Disordered" evidence="1">
    <location>
        <begin position="224"/>
        <end position="248"/>
    </location>
</feature>
<protein>
    <submittedName>
        <fullName evidence="2">Uncharacterized protein</fullName>
    </submittedName>
</protein>
<dbReference type="AlphaFoldDB" id="A0A2U3ECJ0"/>
<gene>
    <name evidence="2" type="ORF">PCL_10796</name>
</gene>
<feature type="region of interest" description="Disordered" evidence="1">
    <location>
        <begin position="1"/>
        <end position="45"/>
    </location>
</feature>
<evidence type="ECO:0000313" key="2">
    <source>
        <dbReference type="EMBL" id="PWI72173.1"/>
    </source>
</evidence>
<reference evidence="2 3" key="1">
    <citation type="journal article" date="2016" name="Front. Microbiol.">
        <title>Genome and transcriptome sequences reveal the specific parasitism of the nematophagous Purpureocillium lilacinum 36-1.</title>
        <authorList>
            <person name="Xie J."/>
            <person name="Li S."/>
            <person name="Mo C."/>
            <person name="Xiao X."/>
            <person name="Peng D."/>
            <person name="Wang G."/>
            <person name="Xiao Y."/>
        </authorList>
    </citation>
    <scope>NUCLEOTIDE SEQUENCE [LARGE SCALE GENOMIC DNA]</scope>
    <source>
        <strain evidence="2 3">36-1</strain>
    </source>
</reference>
<dbReference type="Proteomes" id="UP000245956">
    <property type="component" value="Unassembled WGS sequence"/>
</dbReference>
<evidence type="ECO:0000256" key="1">
    <source>
        <dbReference type="SAM" id="MobiDB-lite"/>
    </source>
</evidence>
<comment type="caution">
    <text evidence="2">The sequence shown here is derived from an EMBL/GenBank/DDBJ whole genome shotgun (WGS) entry which is preliminary data.</text>
</comment>
<evidence type="ECO:0000313" key="3">
    <source>
        <dbReference type="Proteomes" id="UP000245956"/>
    </source>
</evidence>
<name>A0A2U3ECJ0_PURLI</name>
<feature type="region of interest" description="Disordered" evidence="1">
    <location>
        <begin position="121"/>
        <end position="148"/>
    </location>
</feature>
<organism evidence="2 3">
    <name type="scientific">Purpureocillium lilacinum</name>
    <name type="common">Paecilomyces lilacinus</name>
    <dbReference type="NCBI Taxonomy" id="33203"/>
    <lineage>
        <taxon>Eukaryota</taxon>
        <taxon>Fungi</taxon>
        <taxon>Dikarya</taxon>
        <taxon>Ascomycota</taxon>
        <taxon>Pezizomycotina</taxon>
        <taxon>Sordariomycetes</taxon>
        <taxon>Hypocreomycetidae</taxon>
        <taxon>Hypocreales</taxon>
        <taxon>Ophiocordycipitaceae</taxon>
        <taxon>Purpureocillium</taxon>
    </lineage>
</organism>
<proteinExistence type="predicted"/>
<accession>A0A2U3ECJ0</accession>
<dbReference type="EMBL" id="LCWV01000006">
    <property type="protein sequence ID" value="PWI72173.1"/>
    <property type="molecule type" value="Genomic_DNA"/>
</dbReference>
<sequence>MDVGLGVERDGASSGDGGGKGQQSPRRGVGGGGGGETSWPETFRRGVSGDGVNVLAASVSAAAGCSGGAVCGPIETASRRRDRGAGCDAWAGGWSHVLPPSLRDGRDCVRVCEARRRKASSRGLSAELRPRGGPSAEDEVSGDAQPPPPGLWLLRYEVTGPGRLSGGLAVEVDGTTCRPPADGLGLAAVARAFSLSPPAELDTGPGQSCGRRLALTAGLPLDACQSPRSSPCSVAHPTTPPRKTLFPS</sequence>